<comment type="caution">
    <text evidence="3">The sequence shown here is derived from an EMBL/GenBank/DDBJ whole genome shotgun (WGS) entry which is preliminary data.</text>
</comment>
<dbReference type="PROSITE" id="PS50181">
    <property type="entry name" value="FBOX"/>
    <property type="match status" value="1"/>
</dbReference>
<gene>
    <name evidence="3" type="ORF">CFD26_102512</name>
</gene>
<evidence type="ECO:0000313" key="4">
    <source>
        <dbReference type="Proteomes" id="UP000215289"/>
    </source>
</evidence>
<dbReference type="Proteomes" id="UP000215289">
    <property type="component" value="Unassembled WGS sequence"/>
</dbReference>
<dbReference type="InterPro" id="IPR001810">
    <property type="entry name" value="F-box_dom"/>
</dbReference>
<dbReference type="AlphaFoldDB" id="A0A397GNW4"/>
<feature type="transmembrane region" description="Helical" evidence="1">
    <location>
        <begin position="327"/>
        <end position="348"/>
    </location>
</feature>
<dbReference type="SUPFAM" id="SSF81383">
    <property type="entry name" value="F-box domain"/>
    <property type="match status" value="1"/>
</dbReference>
<dbReference type="CDD" id="cd09917">
    <property type="entry name" value="F-box_SF"/>
    <property type="match status" value="1"/>
</dbReference>
<keyword evidence="1" id="KW-0812">Transmembrane</keyword>
<keyword evidence="1" id="KW-1133">Transmembrane helix</keyword>
<feature type="domain" description="F-box" evidence="2">
    <location>
        <begin position="8"/>
        <end position="54"/>
    </location>
</feature>
<organism evidence="3 4">
    <name type="scientific">Aspergillus turcosus</name>
    <dbReference type="NCBI Taxonomy" id="1245748"/>
    <lineage>
        <taxon>Eukaryota</taxon>
        <taxon>Fungi</taxon>
        <taxon>Dikarya</taxon>
        <taxon>Ascomycota</taxon>
        <taxon>Pezizomycotina</taxon>
        <taxon>Eurotiomycetes</taxon>
        <taxon>Eurotiomycetidae</taxon>
        <taxon>Eurotiales</taxon>
        <taxon>Aspergillaceae</taxon>
        <taxon>Aspergillus</taxon>
        <taxon>Aspergillus subgen. Fumigati</taxon>
    </lineage>
</organism>
<dbReference type="OrthoDB" id="9981546at2759"/>
<dbReference type="InterPro" id="IPR036047">
    <property type="entry name" value="F-box-like_dom_sf"/>
</dbReference>
<proteinExistence type="predicted"/>
<name>A0A397GNW4_9EURO</name>
<evidence type="ECO:0000256" key="1">
    <source>
        <dbReference type="SAM" id="Phobius"/>
    </source>
</evidence>
<dbReference type="Pfam" id="PF12937">
    <property type="entry name" value="F-box-like"/>
    <property type="match status" value="1"/>
</dbReference>
<dbReference type="EMBL" id="NIDN02000228">
    <property type="protein sequence ID" value="RLL94171.1"/>
    <property type="molecule type" value="Genomic_DNA"/>
</dbReference>
<reference evidence="3 4" key="1">
    <citation type="submission" date="2018-08" db="EMBL/GenBank/DDBJ databases">
        <title>Draft genome sequences of two Aspergillus turcosus clinical strains isolated from bronchoalveolar lavage fluid: one azole-susceptible and the other azole-resistant.</title>
        <authorList>
            <person name="Parent-Michaud M."/>
            <person name="Dufresne P.J."/>
            <person name="Fournier E."/>
            <person name="Martineau C."/>
            <person name="Moreira S."/>
            <person name="Perkins V."/>
            <person name="De Repentigny L."/>
            <person name="Dufresne S.F."/>
        </authorList>
    </citation>
    <scope>NUCLEOTIDE SEQUENCE [LARGE SCALE GENOMIC DNA]</scope>
    <source>
        <strain evidence="3">HMR AF 1038</strain>
    </source>
</reference>
<sequence>MASSKTSQLHLYSLPNEVFVHILSPFSTSDLLSLTTISHRFHALVLRILHYRLLIAAALKEYKLILECFHPSSKLTEPHVFCKYLGTDGLSDRYEGKGSLYEDVDTAKRLGRLTSLYSRFRPEVTIEQRARAAMVAQSSDLLEGELGEGDPLVSRSVNLEDFENFSQLCVVVSVVKVMPGTNLLLSAIEVVEGVVRLFRDWLRDQEQSSSDAPSHSTDGPILWVDPGRNVGLKLRVRQKEVSHQQFPILMHRDEMPPASYEVDIEELHIRTTRLLLAVEQSQQEQRDYTGAVIFTQPRVSWPQTPPSGLSLMQPFPSSRALYSGLCIHWASSIPAFLALACVPIPIVFRLHGSRIRKRCRYAAEADAFMQCLEQINQQEARREEPVIEKPNADVTAAEVDVESDSETCLVFPLRLIWLGGRLERRECLGARWVARRLSTRSKISNE</sequence>
<evidence type="ECO:0000259" key="2">
    <source>
        <dbReference type="PROSITE" id="PS50181"/>
    </source>
</evidence>
<accession>A0A397GNW4</accession>
<evidence type="ECO:0000313" key="3">
    <source>
        <dbReference type="EMBL" id="RLL94171.1"/>
    </source>
</evidence>
<protein>
    <recommendedName>
        <fullName evidence="2">F-box domain-containing protein</fullName>
    </recommendedName>
</protein>
<keyword evidence="1" id="KW-0472">Membrane</keyword>
<keyword evidence="4" id="KW-1185">Reference proteome</keyword>